<dbReference type="AlphaFoldDB" id="A0A4Q0YRH9"/>
<feature type="signal peptide" evidence="1">
    <location>
        <begin position="1"/>
        <end position="19"/>
    </location>
</feature>
<sequence>MKNILTTLFIVFFSVGSLADIFDDIESAVNKMNIGALEQFNEGKTYRAAYAHYRLAFLYNFLGEKKKAKRPLENVISLLDGKDDSESLILKASAHGLQIGLSPIKAVFLGSKIDDALEAAAQKTPDNPRLLMTKAVNAFNTPSLFGGNNERALSLINKAENAFALPCDQVCWGKAENQIWKALILQEMKGQDAYIAALEASLRIDPENIWARQLIDAAK</sequence>
<comment type="caution">
    <text evidence="2">The sequence shown here is derived from an EMBL/GenBank/DDBJ whole genome shotgun (WGS) entry which is preliminary data.</text>
</comment>
<dbReference type="Gene3D" id="1.25.40.10">
    <property type="entry name" value="Tetratricopeptide repeat domain"/>
    <property type="match status" value="1"/>
</dbReference>
<evidence type="ECO:0000313" key="2">
    <source>
        <dbReference type="EMBL" id="RXJ73245.1"/>
    </source>
</evidence>
<dbReference type="SUPFAM" id="SSF48452">
    <property type="entry name" value="TPR-like"/>
    <property type="match status" value="1"/>
</dbReference>
<proteinExistence type="predicted"/>
<dbReference type="OrthoDB" id="6382271at2"/>
<evidence type="ECO:0000313" key="3">
    <source>
        <dbReference type="Proteomes" id="UP000290287"/>
    </source>
</evidence>
<reference evidence="2 3" key="1">
    <citation type="submission" date="2017-10" db="EMBL/GenBank/DDBJ databases">
        <title>Nyctiphanis sp. nov., isolated from the stomach of the euphausiid Nyctiphanes simplex (Hansen, 1911) in the Gulf of California.</title>
        <authorList>
            <person name="Gomez-Gil B."/>
            <person name="Aguilar-Mendez M."/>
            <person name="Lopez-Cortes A."/>
            <person name="Gomez-Gutierrez J."/>
            <person name="Roque A."/>
            <person name="Lang E."/>
            <person name="Gonzalez-Castillo A."/>
        </authorList>
    </citation>
    <scope>NUCLEOTIDE SEQUENCE [LARGE SCALE GENOMIC DNA]</scope>
    <source>
        <strain evidence="2 3">CAIM 600</strain>
    </source>
</reference>
<evidence type="ECO:0000256" key="1">
    <source>
        <dbReference type="SAM" id="SignalP"/>
    </source>
</evidence>
<protein>
    <submittedName>
        <fullName evidence="2">Uncharacterized protein</fullName>
    </submittedName>
</protein>
<feature type="chain" id="PRO_5020901669" evidence="1">
    <location>
        <begin position="20"/>
        <end position="219"/>
    </location>
</feature>
<keyword evidence="3" id="KW-1185">Reference proteome</keyword>
<dbReference type="EMBL" id="PEIB01000011">
    <property type="protein sequence ID" value="RXJ73245.1"/>
    <property type="molecule type" value="Genomic_DNA"/>
</dbReference>
<accession>A0A4Q0YRH9</accession>
<gene>
    <name evidence="2" type="ORF">CS022_10945</name>
</gene>
<dbReference type="Proteomes" id="UP000290287">
    <property type="component" value="Unassembled WGS sequence"/>
</dbReference>
<name>A0A4Q0YRH9_9GAMM</name>
<keyword evidence="1" id="KW-0732">Signal</keyword>
<organism evidence="2 3">
    <name type="scientific">Veronia nyctiphanis</name>
    <dbReference type="NCBI Taxonomy" id="1278244"/>
    <lineage>
        <taxon>Bacteria</taxon>
        <taxon>Pseudomonadati</taxon>
        <taxon>Pseudomonadota</taxon>
        <taxon>Gammaproteobacteria</taxon>
        <taxon>Vibrionales</taxon>
        <taxon>Vibrionaceae</taxon>
        <taxon>Veronia</taxon>
    </lineage>
</organism>
<dbReference type="InterPro" id="IPR011990">
    <property type="entry name" value="TPR-like_helical_dom_sf"/>
</dbReference>
<dbReference type="RefSeq" id="WP_129122294.1">
    <property type="nucleotide sequence ID" value="NZ_PEIB01000011.1"/>
</dbReference>